<dbReference type="InterPro" id="IPR042840">
    <property type="entry name" value="LMNTD1"/>
</dbReference>
<evidence type="ECO:0000313" key="3">
    <source>
        <dbReference type="Proteomes" id="UP001166052"/>
    </source>
</evidence>
<dbReference type="Pfam" id="PF00932">
    <property type="entry name" value="LTD"/>
    <property type="match status" value="1"/>
</dbReference>
<dbReference type="PANTHER" id="PTHR47012">
    <property type="entry name" value="LAMIN TAIL DOMAIN-CONTAINING PROTEIN 1"/>
    <property type="match status" value="1"/>
</dbReference>
<feature type="non-terminal residue" evidence="2">
    <location>
        <position position="133"/>
    </location>
</feature>
<accession>A0ABS2Z018</accession>
<evidence type="ECO:0000313" key="2">
    <source>
        <dbReference type="EMBL" id="MBN3291532.1"/>
    </source>
</evidence>
<name>A0ABS2Z018_POLSE</name>
<dbReference type="Gene3D" id="2.60.40.1260">
    <property type="entry name" value="Lamin Tail domain"/>
    <property type="match status" value="1"/>
</dbReference>
<comment type="caution">
    <text evidence="2">The sequence shown here is derived from an EMBL/GenBank/DDBJ whole genome shotgun (WGS) entry which is preliminary data.</text>
</comment>
<reference evidence="2" key="1">
    <citation type="journal article" date="2021" name="Cell">
        <title>Tracing the genetic footprints of vertebrate landing in non-teleost ray-finned fishes.</title>
        <authorList>
            <person name="Bi X."/>
            <person name="Wang K."/>
            <person name="Yang L."/>
            <person name="Pan H."/>
            <person name="Jiang H."/>
            <person name="Wei Q."/>
            <person name="Fang M."/>
            <person name="Yu H."/>
            <person name="Zhu C."/>
            <person name="Cai Y."/>
            <person name="He Y."/>
            <person name="Gan X."/>
            <person name="Zeng H."/>
            <person name="Yu D."/>
            <person name="Zhu Y."/>
            <person name="Jiang H."/>
            <person name="Qiu Q."/>
            <person name="Yang H."/>
            <person name="Zhang Y.E."/>
            <person name="Wang W."/>
            <person name="Zhu M."/>
            <person name="He S."/>
            <person name="Zhang G."/>
        </authorList>
    </citation>
    <scope>NUCLEOTIDE SEQUENCE</scope>
    <source>
        <strain evidence="2">Bchr_001</strain>
    </source>
</reference>
<gene>
    <name evidence="2" type="primary">Lmntd1_1</name>
    <name evidence="2" type="ORF">GTO92_0006041</name>
</gene>
<evidence type="ECO:0000259" key="1">
    <source>
        <dbReference type="PROSITE" id="PS51841"/>
    </source>
</evidence>
<dbReference type="PANTHER" id="PTHR47012:SF2">
    <property type="entry name" value="LTD DOMAIN-CONTAINING PROTEIN"/>
    <property type="match status" value="1"/>
</dbReference>
<keyword evidence="3" id="KW-1185">Reference proteome</keyword>
<dbReference type="Proteomes" id="UP001166052">
    <property type="component" value="Unassembled WGS sequence"/>
</dbReference>
<dbReference type="InterPro" id="IPR001322">
    <property type="entry name" value="Lamin_tail_dom"/>
</dbReference>
<feature type="domain" description="LTD" evidence="1">
    <location>
        <begin position="1"/>
        <end position="119"/>
    </location>
</feature>
<proteinExistence type="predicted"/>
<organism evidence="2 3">
    <name type="scientific">Polypterus senegalus</name>
    <name type="common">Senegal bichir</name>
    <dbReference type="NCBI Taxonomy" id="55291"/>
    <lineage>
        <taxon>Eukaryota</taxon>
        <taxon>Metazoa</taxon>
        <taxon>Chordata</taxon>
        <taxon>Craniata</taxon>
        <taxon>Vertebrata</taxon>
        <taxon>Euteleostomi</taxon>
        <taxon>Actinopterygii</taxon>
        <taxon>Polypteriformes</taxon>
        <taxon>Polypteridae</taxon>
        <taxon>Polypterus</taxon>
    </lineage>
</organism>
<protein>
    <submittedName>
        <fullName evidence="2">LMTD1 protein</fullName>
    </submittedName>
</protein>
<dbReference type="InterPro" id="IPR036415">
    <property type="entry name" value="Lamin_tail_dom_sf"/>
</dbReference>
<dbReference type="EMBL" id="JAAWVN010013080">
    <property type="protein sequence ID" value="MBN3291532.1"/>
    <property type="molecule type" value="Genomic_DNA"/>
</dbReference>
<dbReference type="SUPFAM" id="SSF74853">
    <property type="entry name" value="Lamin A/C globular tail domain"/>
    <property type="match status" value="1"/>
</dbReference>
<sequence length="133" mass="15337">SPTGWLKIEKVDSCGHFIRLLNFSPDRNLDLSGYFIQQTIGRHPVSLYRFPRRSWLPARQHITVWAADSKVGPPQPTDFLWDELPRFRAGPECTTLLCSPSGRVSCGHRNLQQTYSHNDDVLFLTLNLLHVFY</sequence>
<feature type="non-terminal residue" evidence="2">
    <location>
        <position position="1"/>
    </location>
</feature>
<dbReference type="PROSITE" id="PS51841">
    <property type="entry name" value="LTD"/>
    <property type="match status" value="1"/>
</dbReference>